<sequence>MLYIVDGPERGKALREELESRGVPAWYIELWGHYIVATPPGARTEVKTPVKAVVELKTDYQLVSREWKRDPTPVFIGDREVREGKVFIIAGPCSVEGEEQIISTALAVKEAGAHALRGGAFKPRTSPYAFQGLGEAGLKLLAKAREATGLPVTTELMDPEDLPLVAKYADAIQVGARNMQNFTLLKKLGRAGKPILLKRGFGNTVEEWLLAGEYVALHGNGGVVFVERGIRTFDRTLRFTLDVGAIAYVKQHTHLPVIGDPSHPAGDRRYVIPLALAILAAGADGLIVEVHPDPDKAWSDAKQQLTFDQFRELMAKARELARALGKEFP</sequence>
<dbReference type="GO" id="GO:0003849">
    <property type="term" value="F:3-deoxy-7-phosphoheptulonate synthase activity"/>
    <property type="evidence" value="ECO:0007669"/>
    <property type="project" value="UniProtKB-EC"/>
</dbReference>
<evidence type="ECO:0000313" key="3">
    <source>
        <dbReference type="EMBL" id="ABO08317.1"/>
    </source>
</evidence>
<dbReference type="EC" id="2.5.1.54" evidence="3"/>
<evidence type="ECO:0000256" key="1">
    <source>
        <dbReference type="ARBA" id="ARBA00022679"/>
    </source>
</evidence>
<name>A3MUK0_PYRCJ</name>
<dbReference type="OrthoDB" id="350424at2157"/>
<dbReference type="NCBIfam" id="NF009239">
    <property type="entry name" value="PRK12595.1"/>
    <property type="match status" value="1"/>
</dbReference>
<protein>
    <submittedName>
        <fullName evidence="3">3-deoxy-D-arabinoheptulosonate-7-phosphate synthase</fullName>
        <ecNumber evidence="3">2.5.1.54</ecNumber>
    </submittedName>
</protein>
<dbReference type="NCBIfam" id="TIGR01361">
    <property type="entry name" value="DAHP_synth_Bsub"/>
    <property type="match status" value="1"/>
</dbReference>
<dbReference type="PANTHER" id="PTHR43018:SF2">
    <property type="entry name" value="PHOSPHO-2-DEHYDRO-3-DEOXYHEPTONATE ALDOLASE"/>
    <property type="match status" value="1"/>
</dbReference>
<dbReference type="Proteomes" id="UP000001431">
    <property type="component" value="Chromosome"/>
</dbReference>
<accession>A3MUK0</accession>
<evidence type="ECO:0000259" key="2">
    <source>
        <dbReference type="Pfam" id="PF00793"/>
    </source>
</evidence>
<feature type="domain" description="DAHP synthetase I/KDSA" evidence="2">
    <location>
        <begin position="84"/>
        <end position="321"/>
    </location>
</feature>
<dbReference type="GeneID" id="4909036"/>
<dbReference type="AlphaFoldDB" id="A3MUK0"/>
<dbReference type="PANTHER" id="PTHR43018">
    <property type="entry name" value="PHOSPHO-2-DEHYDRO-3-DEOXYHEPTONATE ALDOLASE"/>
    <property type="match status" value="1"/>
</dbReference>
<proteinExistence type="predicted"/>
<dbReference type="STRING" id="410359.Pcal_0891"/>
<dbReference type="Pfam" id="PF00793">
    <property type="entry name" value="DAHP_synth_1"/>
    <property type="match status" value="1"/>
</dbReference>
<dbReference type="HOGENOM" id="CLU_062599_0_0_2"/>
<dbReference type="eggNOG" id="arCOG01049">
    <property type="taxonomic scope" value="Archaea"/>
</dbReference>
<reference evidence="3" key="1">
    <citation type="submission" date="2007-02" db="EMBL/GenBank/DDBJ databases">
        <title>Complete sequence of Pyrobaculum calidifontis JCM 11548.</title>
        <authorList>
            <consortium name="US DOE Joint Genome Institute"/>
            <person name="Copeland A."/>
            <person name="Lucas S."/>
            <person name="Lapidus A."/>
            <person name="Barry K."/>
            <person name="Glavina del Rio T."/>
            <person name="Dalin E."/>
            <person name="Tice H."/>
            <person name="Pitluck S."/>
            <person name="Chain P."/>
            <person name="Malfatti S."/>
            <person name="Shin M."/>
            <person name="Vergez L."/>
            <person name="Schmutz J."/>
            <person name="Larimer F."/>
            <person name="Land M."/>
            <person name="Hauser L."/>
            <person name="Kyrpides N."/>
            <person name="Mikhailova N."/>
            <person name="Cozen A.E."/>
            <person name="Fitz-Gibbon S.T."/>
            <person name="House C.H."/>
            <person name="Saltikov C."/>
            <person name="Lowe T.M."/>
            <person name="Richardson P."/>
        </authorList>
    </citation>
    <scope>NUCLEOTIDE SEQUENCE [LARGE SCALE GENOMIC DNA]</scope>
    <source>
        <strain evidence="3">JCM 11548</strain>
    </source>
</reference>
<dbReference type="GO" id="GO:0009073">
    <property type="term" value="P:aromatic amino acid family biosynthetic process"/>
    <property type="evidence" value="ECO:0007669"/>
    <property type="project" value="InterPro"/>
</dbReference>
<dbReference type="Gene3D" id="3.20.20.70">
    <property type="entry name" value="Aldolase class I"/>
    <property type="match status" value="1"/>
</dbReference>
<gene>
    <name evidence="3" type="ordered locus">Pcal_0891</name>
</gene>
<dbReference type="EMBL" id="CP000561">
    <property type="protein sequence ID" value="ABO08317.1"/>
    <property type="molecule type" value="Genomic_DNA"/>
</dbReference>
<organism evidence="3 4">
    <name type="scientific">Pyrobaculum calidifontis (strain DSM 21063 / JCM 11548 / VA1)</name>
    <dbReference type="NCBI Taxonomy" id="410359"/>
    <lineage>
        <taxon>Archaea</taxon>
        <taxon>Thermoproteota</taxon>
        <taxon>Thermoprotei</taxon>
        <taxon>Thermoproteales</taxon>
        <taxon>Thermoproteaceae</taxon>
        <taxon>Pyrobaculum</taxon>
    </lineage>
</organism>
<dbReference type="KEGG" id="pcl:Pcal_0891"/>
<dbReference type="NCBIfam" id="NF006421">
    <property type="entry name" value="PRK08673.1"/>
    <property type="match status" value="1"/>
</dbReference>
<dbReference type="InterPro" id="IPR052899">
    <property type="entry name" value="Class-I_DAHP_synthase"/>
</dbReference>
<dbReference type="InterPro" id="IPR006218">
    <property type="entry name" value="DAHP1/KDSA"/>
</dbReference>
<dbReference type="SUPFAM" id="SSF51569">
    <property type="entry name" value="Aldolase"/>
    <property type="match status" value="1"/>
</dbReference>
<keyword evidence="1 3" id="KW-0808">Transferase</keyword>
<dbReference type="InterPro" id="IPR013785">
    <property type="entry name" value="Aldolase_TIM"/>
</dbReference>
<evidence type="ECO:0000313" key="4">
    <source>
        <dbReference type="Proteomes" id="UP000001431"/>
    </source>
</evidence>
<dbReference type="GO" id="GO:0016832">
    <property type="term" value="F:aldehyde-lyase activity"/>
    <property type="evidence" value="ECO:0007669"/>
    <property type="project" value="InterPro"/>
</dbReference>
<keyword evidence="4" id="KW-1185">Reference proteome</keyword>
<dbReference type="RefSeq" id="WP_011849575.1">
    <property type="nucleotide sequence ID" value="NC_009073.1"/>
</dbReference>
<dbReference type="InterPro" id="IPR006268">
    <property type="entry name" value="DAHP_syn_2"/>
</dbReference>